<dbReference type="Proteomes" id="UP001066276">
    <property type="component" value="Chromosome 7"/>
</dbReference>
<organism evidence="1 2">
    <name type="scientific">Pleurodeles waltl</name>
    <name type="common">Iberian ribbed newt</name>
    <dbReference type="NCBI Taxonomy" id="8319"/>
    <lineage>
        <taxon>Eukaryota</taxon>
        <taxon>Metazoa</taxon>
        <taxon>Chordata</taxon>
        <taxon>Craniata</taxon>
        <taxon>Vertebrata</taxon>
        <taxon>Euteleostomi</taxon>
        <taxon>Amphibia</taxon>
        <taxon>Batrachia</taxon>
        <taxon>Caudata</taxon>
        <taxon>Salamandroidea</taxon>
        <taxon>Salamandridae</taxon>
        <taxon>Pleurodelinae</taxon>
        <taxon>Pleurodeles</taxon>
    </lineage>
</organism>
<evidence type="ECO:0000313" key="1">
    <source>
        <dbReference type="EMBL" id="KAJ1124629.1"/>
    </source>
</evidence>
<protein>
    <submittedName>
        <fullName evidence="1">Uncharacterized protein</fullName>
    </submittedName>
</protein>
<reference evidence="1" key="1">
    <citation type="journal article" date="2022" name="bioRxiv">
        <title>Sequencing and chromosome-scale assembly of the giantPleurodeles waltlgenome.</title>
        <authorList>
            <person name="Brown T."/>
            <person name="Elewa A."/>
            <person name="Iarovenko S."/>
            <person name="Subramanian E."/>
            <person name="Araus A.J."/>
            <person name="Petzold A."/>
            <person name="Susuki M."/>
            <person name="Suzuki K.-i.T."/>
            <person name="Hayashi T."/>
            <person name="Toyoda A."/>
            <person name="Oliveira C."/>
            <person name="Osipova E."/>
            <person name="Leigh N.D."/>
            <person name="Simon A."/>
            <person name="Yun M.H."/>
        </authorList>
    </citation>
    <scope>NUCLEOTIDE SEQUENCE</scope>
    <source>
        <strain evidence="1">20211129_DDA</strain>
        <tissue evidence="1">Liver</tissue>
    </source>
</reference>
<accession>A0AAV7PBZ1</accession>
<comment type="caution">
    <text evidence="1">The sequence shown here is derived from an EMBL/GenBank/DDBJ whole genome shotgun (WGS) entry which is preliminary data.</text>
</comment>
<name>A0AAV7PBZ1_PLEWA</name>
<sequence length="127" mass="14339">MLQRSLGLVVQAPPGSVEFVPWSGNAATFSQRKMVQNRSQWLYCRKGLWGFWFGPPRQRRVRPAEQKFSDLFTAPPGTKWQPVALMSHRSLGLVVRAPSGSVELFLRSGKTPTFSPRLRAQNGSRQL</sequence>
<proteinExistence type="predicted"/>
<dbReference type="AlphaFoldDB" id="A0AAV7PBZ1"/>
<keyword evidence="2" id="KW-1185">Reference proteome</keyword>
<dbReference type="EMBL" id="JANPWB010000011">
    <property type="protein sequence ID" value="KAJ1124629.1"/>
    <property type="molecule type" value="Genomic_DNA"/>
</dbReference>
<evidence type="ECO:0000313" key="2">
    <source>
        <dbReference type="Proteomes" id="UP001066276"/>
    </source>
</evidence>
<gene>
    <name evidence="1" type="ORF">NDU88_003078</name>
</gene>